<accession>A0A165K9J4</accession>
<evidence type="ECO:0000313" key="2">
    <source>
        <dbReference type="EMBL" id="KZT62861.1"/>
    </source>
</evidence>
<evidence type="ECO:0000256" key="1">
    <source>
        <dbReference type="SAM" id="MobiDB-lite"/>
    </source>
</evidence>
<feature type="compositionally biased region" description="Low complexity" evidence="1">
    <location>
        <begin position="340"/>
        <end position="359"/>
    </location>
</feature>
<sequence length="446" mass="48124">MAASPLPLPMLDLACPLAWPSHAVSDYPLRQAQAETPAQSVKRVYLETLWLPEELIPLSSIVPALRHLPAPALARAFPGVLLSLDAIEQKFRRDLPALLRDQGADGAEAVDGGAGARPGEGDTEVALMRFVWRLRCRQRGQGDHMQTAESGEGGDDESEEKEEREMAEWLDELERREVQIQALLRLLLVTLPPSPPTPSPKKRKRHAAPSPPSHEEEFDSLTDRLCIWHALGAVVQEVRLPGSEEDRGWVKVFQEDVLAPMFEHTLAGPLVQAFHEKLDPTLSPPSSPEPSPPGLPTLPFAGLPALSTSLETATAIGSASSRSASVSSLTFGNPGYRRSMSVSSAGGQSQSGRSVSVSATRTGVNNSRNWAGKEVRMGRRAIGGAKPQQRQASLPAAPPPQQPPRALKRTESQMLVMSTPVKKPSLPNRPPPSSADEIMETPQKGG</sequence>
<dbReference type="Gene3D" id="1.20.58.2130">
    <property type="match status" value="1"/>
</dbReference>
<reference evidence="2 3" key="1">
    <citation type="journal article" date="2016" name="Mol. Biol. Evol.">
        <title>Comparative Genomics of Early-Diverging Mushroom-Forming Fungi Provides Insights into the Origins of Lignocellulose Decay Capabilities.</title>
        <authorList>
            <person name="Nagy L.G."/>
            <person name="Riley R."/>
            <person name="Tritt A."/>
            <person name="Adam C."/>
            <person name="Daum C."/>
            <person name="Floudas D."/>
            <person name="Sun H."/>
            <person name="Yadav J.S."/>
            <person name="Pangilinan J."/>
            <person name="Larsson K.H."/>
            <person name="Matsuura K."/>
            <person name="Barry K."/>
            <person name="Labutti K."/>
            <person name="Kuo R."/>
            <person name="Ohm R.A."/>
            <person name="Bhattacharya S.S."/>
            <person name="Shirouzu T."/>
            <person name="Yoshinaga Y."/>
            <person name="Martin F.M."/>
            <person name="Grigoriev I.V."/>
            <person name="Hibbett D.S."/>
        </authorList>
    </citation>
    <scope>NUCLEOTIDE SEQUENCE [LARGE SCALE GENOMIC DNA]</scope>
    <source>
        <strain evidence="2 3">HHB12733</strain>
    </source>
</reference>
<feature type="region of interest" description="Disordered" evidence="1">
    <location>
        <begin position="190"/>
        <end position="218"/>
    </location>
</feature>
<gene>
    <name evidence="2" type="ORF">CALCODRAFT_513762</name>
</gene>
<feature type="compositionally biased region" description="Pro residues" evidence="1">
    <location>
        <begin position="282"/>
        <end position="296"/>
    </location>
</feature>
<feature type="compositionally biased region" description="Polar residues" evidence="1">
    <location>
        <begin position="360"/>
        <end position="369"/>
    </location>
</feature>
<organism evidence="2 3">
    <name type="scientific">Calocera cornea HHB12733</name>
    <dbReference type="NCBI Taxonomy" id="1353952"/>
    <lineage>
        <taxon>Eukaryota</taxon>
        <taxon>Fungi</taxon>
        <taxon>Dikarya</taxon>
        <taxon>Basidiomycota</taxon>
        <taxon>Agaricomycotina</taxon>
        <taxon>Dacrymycetes</taxon>
        <taxon>Dacrymycetales</taxon>
        <taxon>Dacrymycetaceae</taxon>
        <taxon>Calocera</taxon>
    </lineage>
</organism>
<evidence type="ECO:0000313" key="3">
    <source>
        <dbReference type="Proteomes" id="UP000076842"/>
    </source>
</evidence>
<dbReference type="OrthoDB" id="3003917at2759"/>
<dbReference type="Proteomes" id="UP000076842">
    <property type="component" value="Unassembled WGS sequence"/>
</dbReference>
<evidence type="ECO:0008006" key="4">
    <source>
        <dbReference type="Google" id="ProtNLM"/>
    </source>
</evidence>
<dbReference type="InParanoid" id="A0A165K9J4"/>
<keyword evidence="3" id="KW-1185">Reference proteome</keyword>
<feature type="region of interest" description="Disordered" evidence="1">
    <location>
        <begin position="340"/>
        <end position="446"/>
    </location>
</feature>
<dbReference type="STRING" id="1353952.A0A165K9J4"/>
<protein>
    <recommendedName>
        <fullName evidence="4">DNA replication regulator Sld3 C-terminal domain-containing protein</fullName>
    </recommendedName>
</protein>
<proteinExistence type="predicted"/>
<dbReference type="EMBL" id="KV423914">
    <property type="protein sequence ID" value="KZT62861.1"/>
    <property type="molecule type" value="Genomic_DNA"/>
</dbReference>
<dbReference type="AlphaFoldDB" id="A0A165K9J4"/>
<feature type="region of interest" description="Disordered" evidence="1">
    <location>
        <begin position="278"/>
        <end position="302"/>
    </location>
</feature>
<name>A0A165K9J4_9BASI</name>
<feature type="region of interest" description="Disordered" evidence="1">
    <location>
        <begin position="141"/>
        <end position="166"/>
    </location>
</feature>